<proteinExistence type="predicted"/>
<reference evidence="2" key="1">
    <citation type="submission" date="2021-03" db="EMBL/GenBank/DDBJ databases">
        <authorList>
            <consortium name="Genoscope - CEA"/>
            <person name="William W."/>
        </authorList>
    </citation>
    <scope>NUCLEOTIDE SEQUENCE</scope>
    <source>
        <strain evidence="2">Doubled-haploid Pahang</strain>
    </source>
</reference>
<keyword evidence="1" id="KW-0732">Signal</keyword>
<keyword evidence="4" id="KW-1185">Reference proteome</keyword>
<dbReference type="PANTHER" id="PTHR34132">
    <property type="entry name" value="EMB|CAB87627.1-RELATED"/>
    <property type="match status" value="1"/>
</dbReference>
<dbReference type="Proteomes" id="UP000012960">
    <property type="component" value="Unplaced"/>
</dbReference>
<evidence type="ECO:0000256" key="1">
    <source>
        <dbReference type="SAM" id="SignalP"/>
    </source>
</evidence>
<dbReference type="EnsemblPlants" id="Ma06_t13050.1">
    <property type="protein sequence ID" value="Ma06_p13050.1"/>
    <property type="gene ID" value="Ma06_g13050"/>
</dbReference>
<dbReference type="EMBL" id="HG996471">
    <property type="protein sequence ID" value="CAG1846109.1"/>
    <property type="molecule type" value="Genomic_DNA"/>
</dbReference>
<gene>
    <name evidence="2" type="ORF">GSMUA_159040.1</name>
</gene>
<dbReference type="AlphaFoldDB" id="A0A804JFP6"/>
<name>A0A804JFP6_MUSAM</name>
<feature type="chain" id="PRO_5036407804" evidence="1">
    <location>
        <begin position="17"/>
        <end position="99"/>
    </location>
</feature>
<protein>
    <submittedName>
        <fullName evidence="2">(wild Malaysian banana) hypothetical protein</fullName>
    </submittedName>
</protein>
<dbReference type="InParanoid" id="A0A804JFP6"/>
<accession>A0A804JFP6</accession>
<dbReference type="Gramene" id="Ma06_t13050.1">
    <property type="protein sequence ID" value="Ma06_p13050.1"/>
    <property type="gene ID" value="Ma06_g13050"/>
</dbReference>
<organism evidence="3 4">
    <name type="scientific">Musa acuminata subsp. malaccensis</name>
    <name type="common">Wild banana</name>
    <name type="synonym">Musa malaccensis</name>
    <dbReference type="NCBI Taxonomy" id="214687"/>
    <lineage>
        <taxon>Eukaryota</taxon>
        <taxon>Viridiplantae</taxon>
        <taxon>Streptophyta</taxon>
        <taxon>Embryophyta</taxon>
        <taxon>Tracheophyta</taxon>
        <taxon>Spermatophyta</taxon>
        <taxon>Magnoliopsida</taxon>
        <taxon>Liliopsida</taxon>
        <taxon>Zingiberales</taxon>
        <taxon>Musaceae</taxon>
        <taxon>Musa</taxon>
    </lineage>
</organism>
<sequence>MCPLRLVLVFLSAALAGFFAWKSIRSPPPSPISDDSQEVGASLGDSSIKGRILGAGKVIENGYWVFLDMASGRYLWRAMKESKFYRLQRFVTCTFVYPQ</sequence>
<feature type="signal peptide" evidence="1">
    <location>
        <begin position="1"/>
        <end position="16"/>
    </location>
</feature>
<evidence type="ECO:0000313" key="2">
    <source>
        <dbReference type="EMBL" id="CAG1846109.1"/>
    </source>
</evidence>
<evidence type="ECO:0000313" key="3">
    <source>
        <dbReference type="EnsemblPlants" id="Ma06_p13050.1"/>
    </source>
</evidence>
<dbReference type="PANTHER" id="PTHR34132:SF2">
    <property type="entry name" value="EMB|CAB87627.1-RELATED"/>
    <property type="match status" value="1"/>
</dbReference>
<evidence type="ECO:0000313" key="4">
    <source>
        <dbReference type="Proteomes" id="UP000012960"/>
    </source>
</evidence>
<reference evidence="3" key="2">
    <citation type="submission" date="2021-05" db="UniProtKB">
        <authorList>
            <consortium name="EnsemblPlants"/>
        </authorList>
    </citation>
    <scope>IDENTIFICATION</scope>
    <source>
        <strain evidence="3">subsp. malaccensis</strain>
    </source>
</reference>
<dbReference type="OMA" id="WMTANSS"/>